<dbReference type="EMBL" id="CAXKWB010000280">
    <property type="protein sequence ID" value="CAL4060177.1"/>
    <property type="molecule type" value="Genomic_DNA"/>
</dbReference>
<evidence type="ECO:0000313" key="1">
    <source>
        <dbReference type="EMBL" id="CAL4060177.1"/>
    </source>
</evidence>
<dbReference type="PANTHER" id="PTHR13627">
    <property type="entry name" value="FUKUTIN RELATED PROTEIN"/>
    <property type="match status" value="1"/>
</dbReference>
<accession>A0AAV2PMA4</accession>
<name>A0AAV2PMA4_MEGNR</name>
<keyword evidence="2" id="KW-1185">Reference proteome</keyword>
<dbReference type="AlphaFoldDB" id="A0AAV2PMA4"/>
<reference evidence="1 2" key="1">
    <citation type="submission" date="2024-05" db="EMBL/GenBank/DDBJ databases">
        <authorList>
            <person name="Wallberg A."/>
        </authorList>
    </citation>
    <scope>NUCLEOTIDE SEQUENCE [LARGE SCALE GENOMIC DNA]</scope>
</reference>
<gene>
    <name evidence="1" type="ORF">MNOR_LOCUS1105</name>
</gene>
<sequence length="451" mass="51951">MGDELSMKKMAPYLQPLHINKLLEINTYMQFSYNITMNFSGVGIVGGAERGSDGSWDYTCIQLDIFSTRLQLKDGYEFSEEACLFCDVTSSSFLAETRVLYDIPYDSNLPKNAQSIDWALRLQKQGVLSMNCPDVMFHVSRNIQVQEQNYEQEHSCITKQEKKEARAQLWIVKRQYRKLAQKWELNYIHFSNGTQIEYNCREIHFDCGALARVGKNMLPPCCMKIKNKMLNTIDLISKEHRIPYEISCGTLLGALKFKEGLPWDFDDDAYYRNLDVFIFMKNKQRMRRLGLSPQYSDEKSQFDPSAKSKYIYINAQGGFLMDLWGLKDLPSKGNEENLSPLPENIVCFQHGHIAMPVGLALSIHSNMSAYMKRTHPTPCYLLSMVRVGINWVPAPWNPGRAAIVKYGENLFRHEPHWRYSGADYIKWPNCSVLGHHTCLDLHPLDGSLSFI</sequence>
<dbReference type="InterPro" id="IPR052613">
    <property type="entry name" value="LicD_transferase"/>
</dbReference>
<dbReference type="PANTHER" id="PTHR13627:SF34">
    <property type="entry name" value="RIBITOL-5-PHOSPHATE TRANSFERASE"/>
    <property type="match status" value="1"/>
</dbReference>
<organism evidence="1 2">
    <name type="scientific">Meganyctiphanes norvegica</name>
    <name type="common">Northern krill</name>
    <name type="synonym">Thysanopoda norvegica</name>
    <dbReference type="NCBI Taxonomy" id="48144"/>
    <lineage>
        <taxon>Eukaryota</taxon>
        <taxon>Metazoa</taxon>
        <taxon>Ecdysozoa</taxon>
        <taxon>Arthropoda</taxon>
        <taxon>Crustacea</taxon>
        <taxon>Multicrustacea</taxon>
        <taxon>Malacostraca</taxon>
        <taxon>Eumalacostraca</taxon>
        <taxon>Eucarida</taxon>
        <taxon>Euphausiacea</taxon>
        <taxon>Euphausiidae</taxon>
        <taxon>Meganyctiphanes</taxon>
    </lineage>
</organism>
<protein>
    <submittedName>
        <fullName evidence="1">Uncharacterized protein</fullName>
    </submittedName>
</protein>
<dbReference type="Proteomes" id="UP001497623">
    <property type="component" value="Unassembled WGS sequence"/>
</dbReference>
<proteinExistence type="predicted"/>
<evidence type="ECO:0000313" key="2">
    <source>
        <dbReference type="Proteomes" id="UP001497623"/>
    </source>
</evidence>
<comment type="caution">
    <text evidence="1">The sequence shown here is derived from an EMBL/GenBank/DDBJ whole genome shotgun (WGS) entry which is preliminary data.</text>
</comment>